<dbReference type="Proteomes" id="UP000005632">
    <property type="component" value="Chromosome"/>
</dbReference>
<keyword evidence="2" id="KW-1185">Reference proteome</keyword>
<protein>
    <submittedName>
        <fullName evidence="1">Uncharacterized protein</fullName>
    </submittedName>
</protein>
<reference evidence="1 2" key="1">
    <citation type="submission" date="2011-11" db="EMBL/GenBank/DDBJ databases">
        <title>Complete sequence of Spirochaeta sp. grapes.</title>
        <authorList>
            <consortium name="US DOE Joint Genome Institute"/>
            <person name="Lucas S."/>
            <person name="Han J."/>
            <person name="Lapidus A."/>
            <person name="Cheng J.-F."/>
            <person name="Goodwin L."/>
            <person name="Pitluck S."/>
            <person name="Peters L."/>
            <person name="Ovchinnikova G."/>
            <person name="Munk A.C."/>
            <person name="Detter J.C."/>
            <person name="Han C."/>
            <person name="Tapia R."/>
            <person name="Land M."/>
            <person name="Hauser L."/>
            <person name="Kyrpides N."/>
            <person name="Ivanova N."/>
            <person name="Pagani I."/>
            <person name="Ritalahtilisa K."/>
            <person name="Loeffler F."/>
            <person name="Woyke T."/>
        </authorList>
    </citation>
    <scope>NUCLEOTIDE SEQUENCE [LARGE SCALE GENOMIC DNA]</scope>
    <source>
        <strain evidence="2">ATCC BAA-1885 / DSM 22778 / Grapes</strain>
    </source>
</reference>
<dbReference type="EMBL" id="CP003155">
    <property type="protein sequence ID" value="AEV30083.1"/>
    <property type="molecule type" value="Genomic_DNA"/>
</dbReference>
<dbReference type="KEGG" id="sgp:SpiGrapes_2307"/>
<dbReference type="eggNOG" id="ENOG502ZXWN">
    <property type="taxonomic scope" value="Bacteria"/>
</dbReference>
<gene>
    <name evidence="1" type="ordered locus">SpiGrapes_2307</name>
</gene>
<organism evidence="1 2">
    <name type="scientific">Sphaerochaeta pleomorpha (strain ATCC BAA-1885 / DSM 22778 / Grapes)</name>
    <dbReference type="NCBI Taxonomy" id="158190"/>
    <lineage>
        <taxon>Bacteria</taxon>
        <taxon>Pseudomonadati</taxon>
        <taxon>Spirochaetota</taxon>
        <taxon>Spirochaetia</taxon>
        <taxon>Spirochaetales</taxon>
        <taxon>Sphaerochaetaceae</taxon>
        <taxon>Sphaerochaeta</taxon>
    </lineage>
</organism>
<dbReference type="HOGENOM" id="CLU_2119557_0_0_12"/>
<proteinExistence type="predicted"/>
<dbReference type="RefSeq" id="WP_014270924.1">
    <property type="nucleotide sequence ID" value="NC_016633.1"/>
</dbReference>
<evidence type="ECO:0000313" key="2">
    <source>
        <dbReference type="Proteomes" id="UP000005632"/>
    </source>
</evidence>
<dbReference type="AlphaFoldDB" id="G8QSF3"/>
<name>G8QSF3_SPHPG</name>
<evidence type="ECO:0000313" key="1">
    <source>
        <dbReference type="EMBL" id="AEV30083.1"/>
    </source>
</evidence>
<dbReference type="STRING" id="158190.SpiGrapes_2307"/>
<dbReference type="OrthoDB" id="369998at2"/>
<accession>G8QSF3</accession>
<sequence length="114" mass="12595">MNLLVIELSQLDYKEDVFLALQSIGITKASAFDAKNLNSSLESEFSLFTGFLQSRTDKEGERLIIMAPIDSPDDAKELLQNLEAGGIPLKKEDILNLMVLPVSMSFDQASGWSK</sequence>